<dbReference type="EMBL" id="CADCTY010001979">
    <property type="protein sequence ID" value="CAA9398002.1"/>
    <property type="molecule type" value="Genomic_DNA"/>
</dbReference>
<reference evidence="1" key="1">
    <citation type="submission" date="2020-02" db="EMBL/GenBank/DDBJ databases">
        <authorList>
            <person name="Meier V. D."/>
        </authorList>
    </citation>
    <scope>NUCLEOTIDE SEQUENCE</scope>
    <source>
        <strain evidence="1">AVDCRST_MAG94</strain>
    </source>
</reference>
<organism evidence="1">
    <name type="scientific">uncultured Leptolyngbya sp</name>
    <dbReference type="NCBI Taxonomy" id="332963"/>
    <lineage>
        <taxon>Bacteria</taxon>
        <taxon>Bacillati</taxon>
        <taxon>Cyanobacteriota</taxon>
        <taxon>Cyanophyceae</taxon>
        <taxon>Leptolyngbyales</taxon>
        <taxon>Leptolyngbyaceae</taxon>
        <taxon>Leptolyngbya group</taxon>
        <taxon>Leptolyngbya</taxon>
        <taxon>environmental samples</taxon>
    </lineage>
</organism>
<evidence type="ECO:0000313" key="1">
    <source>
        <dbReference type="EMBL" id="CAA9398002.1"/>
    </source>
</evidence>
<gene>
    <name evidence="1" type="ORF">AVDCRST_MAG94-5757</name>
</gene>
<feature type="non-terminal residue" evidence="1">
    <location>
        <position position="31"/>
    </location>
</feature>
<dbReference type="AlphaFoldDB" id="A0A6J4P1X8"/>
<protein>
    <submittedName>
        <fullName evidence="1">Uncharacterized protein</fullName>
    </submittedName>
</protein>
<name>A0A6J4P1X8_9CYAN</name>
<accession>A0A6J4P1X8</accession>
<feature type="non-terminal residue" evidence="1">
    <location>
        <position position="1"/>
    </location>
</feature>
<proteinExistence type="predicted"/>
<sequence>SAAARSCGSGLATHTQHLALFESGAFLGWLL</sequence>